<dbReference type="PANTHER" id="PTHR11177">
    <property type="entry name" value="CHITINASE"/>
    <property type="match status" value="1"/>
</dbReference>
<organism evidence="2 3">
    <name type="scientific">Ditylenchus dipsaci</name>
    <dbReference type="NCBI Taxonomy" id="166011"/>
    <lineage>
        <taxon>Eukaryota</taxon>
        <taxon>Metazoa</taxon>
        <taxon>Ecdysozoa</taxon>
        <taxon>Nematoda</taxon>
        <taxon>Chromadorea</taxon>
        <taxon>Rhabditida</taxon>
        <taxon>Tylenchina</taxon>
        <taxon>Tylenchomorpha</taxon>
        <taxon>Sphaerularioidea</taxon>
        <taxon>Anguinidae</taxon>
        <taxon>Anguininae</taxon>
        <taxon>Ditylenchus</taxon>
    </lineage>
</organism>
<reference evidence="3" key="1">
    <citation type="submission" date="2022-11" db="UniProtKB">
        <authorList>
            <consortium name="WormBaseParasite"/>
        </authorList>
    </citation>
    <scope>IDENTIFICATION</scope>
</reference>
<dbReference type="Gene3D" id="3.20.20.80">
    <property type="entry name" value="Glycosidases"/>
    <property type="match status" value="1"/>
</dbReference>
<dbReference type="WBParaSite" id="jg8298">
    <property type="protein sequence ID" value="jg8298"/>
    <property type="gene ID" value="jg8298"/>
</dbReference>
<dbReference type="InterPro" id="IPR001223">
    <property type="entry name" value="Glyco_hydro18_cat"/>
</dbReference>
<evidence type="ECO:0000313" key="3">
    <source>
        <dbReference type="WBParaSite" id="jg8298"/>
    </source>
</evidence>
<dbReference type="Pfam" id="PF00704">
    <property type="entry name" value="Glyco_hydro_18"/>
    <property type="match status" value="1"/>
</dbReference>
<accession>A0A915EP19</accession>
<keyword evidence="2" id="KW-1185">Reference proteome</keyword>
<dbReference type="InterPro" id="IPR050314">
    <property type="entry name" value="Glycosyl_Hydrlase_18"/>
</dbReference>
<dbReference type="GO" id="GO:0005975">
    <property type="term" value="P:carbohydrate metabolic process"/>
    <property type="evidence" value="ECO:0007669"/>
    <property type="project" value="InterPro"/>
</dbReference>
<proteinExistence type="predicted"/>
<protein>
    <submittedName>
        <fullName evidence="3">GH18 domain-containing protein</fullName>
    </submittedName>
</protein>
<dbReference type="SUPFAM" id="SSF51445">
    <property type="entry name" value="(Trans)glycosidases"/>
    <property type="match status" value="1"/>
</dbReference>
<sequence>MHEHMHAYIQPTKSRKSIETPLQYKHTKNKIRGCYVPAPLNERKMAEQFNLEDYIDDICTHMFIPVSAREEVNDEIRFQFEFYADLQGQKPVMDCENQGGHGCTVLQNLKILSPRLSTVLSLSLDEKLYTKILNEKVDKDNKPSKMDSLIDNLLKFAFERSFDGIEFSWTRADKHNDAFHIFARIPAYQTAEIEYVKDKDWMKNLAKDIDYLNLSTFLFQETPLEIMYGHEAIAATPKKKKIKPIRKLLYDDVLSDAVAAENENGIHMVEKWINAGMPRSKIVYGMPFNAYGISLLSAPQKKDNEKIEKFETKKT</sequence>
<dbReference type="InterPro" id="IPR017853">
    <property type="entry name" value="GH"/>
</dbReference>
<dbReference type="Proteomes" id="UP000887574">
    <property type="component" value="Unplaced"/>
</dbReference>
<dbReference type="GO" id="GO:0004568">
    <property type="term" value="F:chitinase activity"/>
    <property type="evidence" value="ECO:0007669"/>
    <property type="project" value="TreeGrafter"/>
</dbReference>
<name>A0A915EP19_9BILA</name>
<feature type="domain" description="GH18" evidence="1">
    <location>
        <begin position="106"/>
        <end position="303"/>
    </location>
</feature>
<dbReference type="GO" id="GO:0006032">
    <property type="term" value="P:chitin catabolic process"/>
    <property type="evidence" value="ECO:0007669"/>
    <property type="project" value="TreeGrafter"/>
</dbReference>
<evidence type="ECO:0000259" key="1">
    <source>
        <dbReference type="Pfam" id="PF00704"/>
    </source>
</evidence>
<dbReference type="GO" id="GO:0005576">
    <property type="term" value="C:extracellular region"/>
    <property type="evidence" value="ECO:0007669"/>
    <property type="project" value="TreeGrafter"/>
</dbReference>
<dbReference type="AlphaFoldDB" id="A0A915EP19"/>
<evidence type="ECO:0000313" key="2">
    <source>
        <dbReference type="Proteomes" id="UP000887574"/>
    </source>
</evidence>
<dbReference type="PANTHER" id="PTHR11177:SF401">
    <property type="entry name" value="CHITINASE-LIKE PROTEIN C25A8.4"/>
    <property type="match status" value="1"/>
</dbReference>
<dbReference type="GO" id="GO:0008061">
    <property type="term" value="F:chitin binding"/>
    <property type="evidence" value="ECO:0007669"/>
    <property type="project" value="TreeGrafter"/>
</dbReference>